<proteinExistence type="predicted"/>
<reference evidence="1 2" key="1">
    <citation type="submission" date="2018-03" db="EMBL/GenBank/DDBJ databases">
        <title>Genomic Encyclopedia of Archaeal and Bacterial Type Strains, Phase II (KMG-II): from individual species to whole genera.</title>
        <authorList>
            <person name="Goeker M."/>
        </authorList>
    </citation>
    <scope>NUCLEOTIDE SEQUENCE [LARGE SCALE GENOMIC DNA]</scope>
    <source>
        <strain evidence="1 2">DSM 24859</strain>
    </source>
</reference>
<evidence type="ECO:0000313" key="2">
    <source>
        <dbReference type="Proteomes" id="UP000240971"/>
    </source>
</evidence>
<evidence type="ECO:0000313" key="1">
    <source>
        <dbReference type="EMBL" id="PSL43097.1"/>
    </source>
</evidence>
<organism evidence="1 2">
    <name type="scientific">Chitinophaga niastensis</name>
    <dbReference type="NCBI Taxonomy" id="536980"/>
    <lineage>
        <taxon>Bacteria</taxon>
        <taxon>Pseudomonadati</taxon>
        <taxon>Bacteroidota</taxon>
        <taxon>Chitinophagia</taxon>
        <taxon>Chitinophagales</taxon>
        <taxon>Chitinophagaceae</taxon>
        <taxon>Chitinophaga</taxon>
    </lineage>
</organism>
<keyword evidence="2" id="KW-1185">Reference proteome</keyword>
<accession>A0A2P8HA46</accession>
<protein>
    <submittedName>
        <fullName evidence="1">Uncharacterized protein</fullName>
    </submittedName>
</protein>
<dbReference type="AlphaFoldDB" id="A0A2P8HA46"/>
<dbReference type="EMBL" id="PYAW01000009">
    <property type="protein sequence ID" value="PSL43097.1"/>
    <property type="molecule type" value="Genomic_DNA"/>
</dbReference>
<sequence length="100" mass="11498">MDILFDEQELSVKYDEDIDNTLMWEDVTRISAYKVYGYPGEVTFLVFDTADGESLEVSDEMSGWLELLGSLHTIFKLPAGWEEQLTAFEPGEDDIMLYTK</sequence>
<dbReference type="OrthoDB" id="673039at2"/>
<comment type="caution">
    <text evidence="1">The sequence shown here is derived from an EMBL/GenBank/DDBJ whole genome shotgun (WGS) entry which is preliminary data.</text>
</comment>
<gene>
    <name evidence="1" type="ORF">CLV51_10991</name>
</gene>
<dbReference type="RefSeq" id="WP_106531191.1">
    <property type="nucleotide sequence ID" value="NZ_PYAW01000009.1"/>
</dbReference>
<name>A0A2P8HA46_CHINA</name>
<dbReference type="Proteomes" id="UP000240971">
    <property type="component" value="Unassembled WGS sequence"/>
</dbReference>